<sequence length="37" mass="4107">MEAVVNSSKLLVVCNHQVIADGNGFKYHFIENTQKAT</sequence>
<gene>
    <name evidence="1" type="ORF">BRAPAZ1V2_A05P46990.2</name>
</gene>
<dbReference type="EMBL" id="LS974621">
    <property type="protein sequence ID" value="CAG7878178.1"/>
    <property type="molecule type" value="Genomic_DNA"/>
</dbReference>
<dbReference type="AlphaFoldDB" id="A0A8D9DPM9"/>
<name>A0A8D9DPM9_BRACM</name>
<protein>
    <submittedName>
        <fullName evidence="1">Uncharacterized protein</fullName>
    </submittedName>
</protein>
<dbReference type="Gramene" id="A05p46990.2_BraZ1">
    <property type="protein sequence ID" value="A05p46990.2_BraZ1.CDS.1"/>
    <property type="gene ID" value="A05g46990.2_BraZ1"/>
</dbReference>
<evidence type="ECO:0000313" key="2">
    <source>
        <dbReference type="Proteomes" id="UP000694005"/>
    </source>
</evidence>
<reference evidence="1 2" key="1">
    <citation type="submission" date="2021-07" db="EMBL/GenBank/DDBJ databases">
        <authorList>
            <consortium name="Genoscope - CEA"/>
            <person name="William W."/>
        </authorList>
    </citation>
    <scope>NUCLEOTIDE SEQUENCE [LARGE SCALE GENOMIC DNA]</scope>
</reference>
<proteinExistence type="predicted"/>
<organism evidence="1 2">
    <name type="scientific">Brassica campestris</name>
    <name type="common">Field mustard</name>
    <dbReference type="NCBI Taxonomy" id="3711"/>
    <lineage>
        <taxon>Eukaryota</taxon>
        <taxon>Viridiplantae</taxon>
        <taxon>Streptophyta</taxon>
        <taxon>Embryophyta</taxon>
        <taxon>Tracheophyta</taxon>
        <taxon>Spermatophyta</taxon>
        <taxon>Magnoliopsida</taxon>
        <taxon>eudicotyledons</taxon>
        <taxon>Gunneridae</taxon>
        <taxon>Pentapetalae</taxon>
        <taxon>rosids</taxon>
        <taxon>malvids</taxon>
        <taxon>Brassicales</taxon>
        <taxon>Brassicaceae</taxon>
        <taxon>Brassiceae</taxon>
        <taxon>Brassica</taxon>
    </lineage>
</organism>
<accession>A0A8D9DPM9</accession>
<evidence type="ECO:0000313" key="1">
    <source>
        <dbReference type="EMBL" id="CAG7878178.1"/>
    </source>
</evidence>
<dbReference type="Proteomes" id="UP000694005">
    <property type="component" value="Chromosome A05"/>
</dbReference>